<dbReference type="Pfam" id="PF03013">
    <property type="entry name" value="Pyr_excise"/>
    <property type="match status" value="1"/>
</dbReference>
<name>A0A0N7G2G2_9VIRU</name>
<dbReference type="InterPro" id="IPR004260">
    <property type="entry name" value="Pyr-dimer_DNA_glycosylase"/>
</dbReference>
<accession>A0A0N7G2G2</accession>
<organism evidence="1 2">
    <name type="scientific">Port-miou virus</name>
    <dbReference type="NCBI Taxonomy" id="1733873"/>
    <lineage>
        <taxon>Viruses</taxon>
        <taxon>Varidnaviria</taxon>
        <taxon>Bamfordvirae</taxon>
        <taxon>Nucleocytoviricota</taxon>
        <taxon>Megaviricetes</taxon>
        <taxon>Pimascovirales</taxon>
        <taxon>Pimascovirales incertae sedis</taxon>
        <taxon>Marseilleviridae</taxon>
        <taxon>Losannavirus</taxon>
        <taxon>Losannavirus lausannense</taxon>
        <taxon>Lausannevirus</taxon>
    </lineage>
</organism>
<dbReference type="Proteomes" id="UP000319438">
    <property type="component" value="Segment"/>
</dbReference>
<sequence>MTPKDKRILNFYRMVNTFLPHADFSRSAKSLDSRRLNKQIIEAYQILTILEDLWYLSVELGDLPPPLDKTSKKSLCVSFVQRCEWIKEFSKKYRKREEKLTRDYQIILKDKDIASGKKGLQINLGFCCHPATKMWFGYERSLRKYINACISELSERTTKNGIAHRLPKKKIRVQRTVENPWWCGLSVFHQSHKAALLRKEPESYQEFSSLTEKEKELPYFWPSDHDAKELYKKYKKYFLVCGRIRVVLGAVVRDEFGVCLSFFCDNGLGFFLDDVHHSGLGSGRRHRNFIDPRSFLGLLFLKRKTR</sequence>
<protein>
    <submittedName>
        <fullName evidence="1">Uncharacterized protein</fullName>
    </submittedName>
</protein>
<evidence type="ECO:0000313" key="1">
    <source>
        <dbReference type="EMBL" id="ALH07040.1"/>
    </source>
</evidence>
<reference evidence="1" key="1">
    <citation type="journal article" date="2015" name="Genome Announc.">
        <title>Complete Genome Sequence of a New Member of the Marseilleviridae Recovered from the Brackish Submarine Spring in the Cassis Port-Miou Calanque, France.</title>
        <authorList>
            <person name="Doutre G."/>
            <person name="Arfib B."/>
            <person name="Rochette P."/>
            <person name="Claverie J.M."/>
            <person name="Bonin P."/>
            <person name="Abergel C."/>
        </authorList>
    </citation>
    <scope>NUCLEOTIDE SEQUENCE [LARGE SCALE GENOMIC DNA]</scope>
    <source>
        <strain evidence="1">1</strain>
    </source>
</reference>
<evidence type="ECO:0000313" key="2">
    <source>
        <dbReference type="Proteomes" id="UP000319438"/>
    </source>
</evidence>
<dbReference type="EMBL" id="KT428292">
    <property type="protein sequence ID" value="ALH07040.1"/>
    <property type="molecule type" value="Genomic_DNA"/>
</dbReference>
<proteinExistence type="predicted"/>
<gene>
    <name evidence="1" type="ORF">PMV_342</name>
</gene>